<feature type="compositionally biased region" description="Basic and acidic residues" evidence="1">
    <location>
        <begin position="81"/>
        <end position="99"/>
    </location>
</feature>
<dbReference type="Proteomes" id="UP001066276">
    <property type="component" value="Chromosome 6"/>
</dbReference>
<dbReference type="AlphaFoldDB" id="A0AAV7QN82"/>
<comment type="caution">
    <text evidence="2">The sequence shown here is derived from an EMBL/GenBank/DDBJ whole genome shotgun (WGS) entry which is preliminary data.</text>
</comment>
<reference evidence="2" key="1">
    <citation type="journal article" date="2022" name="bioRxiv">
        <title>Sequencing and chromosome-scale assembly of the giantPleurodeles waltlgenome.</title>
        <authorList>
            <person name="Brown T."/>
            <person name="Elewa A."/>
            <person name="Iarovenko S."/>
            <person name="Subramanian E."/>
            <person name="Araus A.J."/>
            <person name="Petzold A."/>
            <person name="Susuki M."/>
            <person name="Suzuki K.-i.T."/>
            <person name="Hayashi T."/>
            <person name="Toyoda A."/>
            <person name="Oliveira C."/>
            <person name="Osipova E."/>
            <person name="Leigh N.D."/>
            <person name="Simon A."/>
            <person name="Yun M.H."/>
        </authorList>
    </citation>
    <scope>NUCLEOTIDE SEQUENCE</scope>
    <source>
        <strain evidence="2">20211129_DDA</strain>
        <tissue evidence="2">Liver</tissue>
    </source>
</reference>
<proteinExistence type="predicted"/>
<evidence type="ECO:0000313" key="3">
    <source>
        <dbReference type="Proteomes" id="UP001066276"/>
    </source>
</evidence>
<evidence type="ECO:0000256" key="1">
    <source>
        <dbReference type="SAM" id="MobiDB-lite"/>
    </source>
</evidence>
<dbReference type="EMBL" id="JANPWB010000010">
    <property type="protein sequence ID" value="KAJ1139813.1"/>
    <property type="molecule type" value="Genomic_DNA"/>
</dbReference>
<feature type="compositionally biased region" description="Basic and acidic residues" evidence="1">
    <location>
        <begin position="218"/>
        <end position="228"/>
    </location>
</feature>
<feature type="region of interest" description="Disordered" evidence="1">
    <location>
        <begin position="78"/>
        <end position="103"/>
    </location>
</feature>
<feature type="region of interest" description="Disordered" evidence="1">
    <location>
        <begin position="1"/>
        <end position="24"/>
    </location>
</feature>
<evidence type="ECO:0000313" key="2">
    <source>
        <dbReference type="EMBL" id="KAJ1139813.1"/>
    </source>
</evidence>
<keyword evidence="3" id="KW-1185">Reference proteome</keyword>
<protein>
    <submittedName>
        <fullName evidence="2">Uncharacterized protein</fullName>
    </submittedName>
</protein>
<name>A0AAV7QN82_PLEWA</name>
<feature type="compositionally biased region" description="Basic and acidic residues" evidence="1">
    <location>
        <begin position="1"/>
        <end position="17"/>
    </location>
</feature>
<gene>
    <name evidence="2" type="ORF">NDU88_006177</name>
</gene>
<feature type="compositionally biased region" description="Basic and acidic residues" evidence="1">
    <location>
        <begin position="122"/>
        <end position="148"/>
    </location>
</feature>
<organism evidence="2 3">
    <name type="scientific">Pleurodeles waltl</name>
    <name type="common">Iberian ribbed newt</name>
    <dbReference type="NCBI Taxonomy" id="8319"/>
    <lineage>
        <taxon>Eukaryota</taxon>
        <taxon>Metazoa</taxon>
        <taxon>Chordata</taxon>
        <taxon>Craniata</taxon>
        <taxon>Vertebrata</taxon>
        <taxon>Euteleostomi</taxon>
        <taxon>Amphibia</taxon>
        <taxon>Batrachia</taxon>
        <taxon>Caudata</taxon>
        <taxon>Salamandroidea</taxon>
        <taxon>Salamandridae</taxon>
        <taxon>Pleurodelinae</taxon>
        <taxon>Pleurodeles</taxon>
    </lineage>
</organism>
<sequence length="285" mass="30790">MEPDPREAEGHNGEGHRVYPGVGEDGSGILVAHLGLVTQREDHSDPAVYAEGCHAEHGVGGQKSLQEAYHEAQTLAPRGTPVDDARKGQGHVEHCHEQVAEGQVEDEEAGHLLADVGAGQEADQHQEVGQQRCDDHHHDQEGGERSPQDHGGGCHSISAPEAPGQRGLRPSPLQPRRHLSWPPEVADAARGLSIGAEGRDGVPGTSSPLQGRSLMKAPELRVQQERRHATAQSDCTRERRWQRLDTKRTKDLLHLQVPGTETANRGKTFGSGTPAKRDCVCQADE</sequence>
<accession>A0AAV7QN82</accession>
<feature type="region of interest" description="Disordered" evidence="1">
    <location>
        <begin position="119"/>
        <end position="237"/>
    </location>
</feature>